<reference evidence="2 3" key="1">
    <citation type="submission" date="2016-03" db="EMBL/GenBank/DDBJ databases">
        <title>Photobacterium proteolyticum sp. nov. a protease producing bacterium isolated from ocean sediments of Laizhou Bay.</title>
        <authorList>
            <person name="Li Y."/>
        </authorList>
    </citation>
    <scope>NUCLEOTIDE SEQUENCE [LARGE SCALE GENOMIC DNA]</scope>
    <source>
        <strain evidence="2 3">R-40508</strain>
    </source>
</reference>
<evidence type="ECO:0000313" key="3">
    <source>
        <dbReference type="Proteomes" id="UP000078503"/>
    </source>
</evidence>
<feature type="chain" id="PRO_5008090196" description="DUF4156 domain-containing protein" evidence="1">
    <location>
        <begin position="21"/>
        <end position="110"/>
    </location>
</feature>
<dbReference type="Proteomes" id="UP000078503">
    <property type="component" value="Unassembled WGS sequence"/>
</dbReference>
<dbReference type="STRING" id="858640.A3K86_12830"/>
<dbReference type="PROSITE" id="PS51257">
    <property type="entry name" value="PROKAR_LIPOPROTEIN"/>
    <property type="match status" value="1"/>
</dbReference>
<feature type="signal peptide" evidence="1">
    <location>
        <begin position="1"/>
        <end position="20"/>
    </location>
</feature>
<name>A0A178K9W0_9GAMM</name>
<dbReference type="EMBL" id="LVHF01000027">
    <property type="protein sequence ID" value="OAN13907.1"/>
    <property type="molecule type" value="Genomic_DNA"/>
</dbReference>
<accession>A0A178K9W0</accession>
<dbReference type="OrthoDB" id="6265533at2"/>
<dbReference type="Pfam" id="PF13698">
    <property type="entry name" value="DUF4156"/>
    <property type="match status" value="1"/>
</dbReference>
<evidence type="ECO:0008006" key="4">
    <source>
        <dbReference type="Google" id="ProtNLM"/>
    </source>
</evidence>
<evidence type="ECO:0000313" key="2">
    <source>
        <dbReference type="EMBL" id="OAN13907.1"/>
    </source>
</evidence>
<proteinExistence type="predicted"/>
<keyword evidence="1" id="KW-0732">Signal</keyword>
<gene>
    <name evidence="2" type="ORF">A3K86_12830</name>
</gene>
<comment type="caution">
    <text evidence="2">The sequence shown here is derived from an EMBL/GenBank/DDBJ whole genome shotgun (WGS) entry which is preliminary data.</text>
</comment>
<dbReference type="RefSeq" id="WP_068331542.1">
    <property type="nucleotide sequence ID" value="NZ_LVHF01000027.1"/>
</dbReference>
<evidence type="ECO:0000256" key="1">
    <source>
        <dbReference type="SAM" id="SignalP"/>
    </source>
</evidence>
<protein>
    <recommendedName>
        <fullName evidence="4">DUF4156 domain-containing protein</fullName>
    </recommendedName>
</protein>
<dbReference type="InterPro" id="IPR025294">
    <property type="entry name" value="DUF4156"/>
</dbReference>
<dbReference type="AlphaFoldDB" id="A0A178K9W0"/>
<organism evidence="2 3">
    <name type="scientific">Photobacterium jeanii</name>
    <dbReference type="NCBI Taxonomy" id="858640"/>
    <lineage>
        <taxon>Bacteria</taxon>
        <taxon>Pseudomonadati</taxon>
        <taxon>Pseudomonadota</taxon>
        <taxon>Gammaproteobacteria</taxon>
        <taxon>Vibrionales</taxon>
        <taxon>Vibrionaceae</taxon>
        <taxon>Photobacterium</taxon>
    </lineage>
</organism>
<sequence length="110" mass="11880">MNKAITLVAAISLLSGCATSPLTEQGQQVKIVWNTEATSQQCQLKTTLVGSEGAWYNFWLINNKSLTMGSLNQLRNQAAKLGANTILLNEPLPYATSVTYVGNAYLCPQS</sequence>
<keyword evidence="3" id="KW-1185">Reference proteome</keyword>